<feature type="transmembrane region" description="Helical" evidence="6">
    <location>
        <begin position="94"/>
        <end position="119"/>
    </location>
</feature>
<dbReference type="Proteomes" id="UP001160390">
    <property type="component" value="Unassembled WGS sequence"/>
</dbReference>
<evidence type="ECO:0000313" key="7">
    <source>
        <dbReference type="EMBL" id="CAI6035848.1"/>
    </source>
</evidence>
<dbReference type="GO" id="GO:0022857">
    <property type="term" value="F:transmembrane transporter activity"/>
    <property type="evidence" value="ECO:0007669"/>
    <property type="project" value="InterPro"/>
</dbReference>
<gene>
    <name evidence="7" type="ORF">CCHLO57077_00010934</name>
</gene>
<evidence type="ECO:0000256" key="6">
    <source>
        <dbReference type="SAM" id="Phobius"/>
    </source>
</evidence>
<evidence type="ECO:0000256" key="1">
    <source>
        <dbReference type="ARBA" id="ARBA00004141"/>
    </source>
</evidence>
<reference evidence="7" key="1">
    <citation type="submission" date="2023-01" db="EMBL/GenBank/DDBJ databases">
        <authorList>
            <person name="Piombo E."/>
        </authorList>
    </citation>
    <scope>NUCLEOTIDE SEQUENCE</scope>
</reference>
<keyword evidence="5 6" id="KW-0472">Membrane</keyword>
<organism evidence="7 8">
    <name type="scientific">Clonostachys chloroleuca</name>
    <dbReference type="NCBI Taxonomy" id="1926264"/>
    <lineage>
        <taxon>Eukaryota</taxon>
        <taxon>Fungi</taxon>
        <taxon>Dikarya</taxon>
        <taxon>Ascomycota</taxon>
        <taxon>Pezizomycotina</taxon>
        <taxon>Sordariomycetes</taxon>
        <taxon>Hypocreomycetidae</taxon>
        <taxon>Hypocreales</taxon>
        <taxon>Bionectriaceae</taxon>
        <taxon>Clonostachys</taxon>
    </lineage>
</organism>
<evidence type="ECO:0000256" key="5">
    <source>
        <dbReference type="ARBA" id="ARBA00023136"/>
    </source>
</evidence>
<dbReference type="Gene3D" id="1.20.1250.20">
    <property type="entry name" value="MFS general substrate transporter like domains"/>
    <property type="match status" value="1"/>
</dbReference>
<keyword evidence="3 6" id="KW-0812">Transmembrane</keyword>
<dbReference type="InterPro" id="IPR011701">
    <property type="entry name" value="MFS"/>
</dbReference>
<dbReference type="EMBL" id="CABFNP030000511">
    <property type="protein sequence ID" value="CAI6035848.1"/>
    <property type="molecule type" value="Genomic_DNA"/>
</dbReference>
<dbReference type="PANTHER" id="PTHR43791:SF36">
    <property type="entry name" value="TRANSPORTER, PUTATIVE (AFU_ORTHOLOGUE AFUA_6G08340)-RELATED"/>
    <property type="match status" value="1"/>
</dbReference>
<protein>
    <submittedName>
        <fullName evidence="7">Uncharacterized protein</fullName>
    </submittedName>
</protein>
<evidence type="ECO:0000256" key="2">
    <source>
        <dbReference type="ARBA" id="ARBA00022448"/>
    </source>
</evidence>
<evidence type="ECO:0000313" key="8">
    <source>
        <dbReference type="Proteomes" id="UP001160390"/>
    </source>
</evidence>
<comment type="caution">
    <text evidence="7">The sequence shown here is derived from an EMBL/GenBank/DDBJ whole genome shotgun (WGS) entry which is preliminary data.</text>
</comment>
<proteinExistence type="predicted"/>
<feature type="non-terminal residue" evidence="7">
    <location>
        <position position="270"/>
    </location>
</feature>
<feature type="transmembrane region" description="Helical" evidence="6">
    <location>
        <begin position="226"/>
        <end position="246"/>
    </location>
</feature>
<dbReference type="PANTHER" id="PTHR43791">
    <property type="entry name" value="PERMEASE-RELATED"/>
    <property type="match status" value="1"/>
</dbReference>
<dbReference type="GO" id="GO:0016020">
    <property type="term" value="C:membrane"/>
    <property type="evidence" value="ECO:0007669"/>
    <property type="project" value="UniProtKB-SubCell"/>
</dbReference>
<keyword evidence="2" id="KW-0813">Transport</keyword>
<dbReference type="InterPro" id="IPR036259">
    <property type="entry name" value="MFS_trans_sf"/>
</dbReference>
<comment type="subcellular location">
    <subcellularLocation>
        <location evidence="1">Membrane</location>
        <topology evidence="1">Multi-pass membrane protein</topology>
    </subcellularLocation>
</comment>
<dbReference type="AlphaFoldDB" id="A0AA35LQP3"/>
<feature type="transmembrane region" description="Helical" evidence="6">
    <location>
        <begin position="162"/>
        <end position="184"/>
    </location>
</feature>
<sequence length="270" mass="30733">MAPTTHPGDFLADVAETNEKVDMAVTTDQGDDNIDLVAENQFRWRLDLGFLTIGFLSYMFKYIDQTNIASKIRCTTGKVFEPVIREMLTNRKVYGIRFFIGFCEATMWPAYFTMISQWYMPNEVALRMSIYNMAQPAGAMLSGAMQGALSTNLEGHMNRSGWRWAFIINGVCTIVVALLGYVLLPGYPERPNKLASWYLRRQDYDVALARSRRIGREPQRGLTVKSFLRAFTFWELWAVAIAWPFGGNTAPTSYFNLYLQSLKNSDGTLT</sequence>
<dbReference type="Pfam" id="PF07690">
    <property type="entry name" value="MFS_1"/>
    <property type="match status" value="1"/>
</dbReference>
<evidence type="ECO:0000256" key="3">
    <source>
        <dbReference type="ARBA" id="ARBA00022692"/>
    </source>
</evidence>
<dbReference type="SUPFAM" id="SSF103473">
    <property type="entry name" value="MFS general substrate transporter"/>
    <property type="match status" value="1"/>
</dbReference>
<keyword evidence="8" id="KW-1185">Reference proteome</keyword>
<accession>A0AA35LQP3</accession>
<name>A0AA35LQP3_9HYPO</name>
<keyword evidence="4 6" id="KW-1133">Transmembrane helix</keyword>
<evidence type="ECO:0000256" key="4">
    <source>
        <dbReference type="ARBA" id="ARBA00022989"/>
    </source>
</evidence>